<dbReference type="Proteomes" id="UP000188543">
    <property type="component" value="Unassembled WGS sequence"/>
</dbReference>
<comment type="caution">
    <text evidence="2">The sequence shown here is derived from an EMBL/GenBank/DDBJ whole genome shotgun (WGS) entry which is preliminary data.</text>
</comment>
<name>A0A1V2VX24_9BURK</name>
<sequence length="59" mass="6885">MQVTRTACASFRSRRSASYSPERRTRFTHFVILTILCGERRIARAIRQPLDWNDRGATT</sequence>
<reference evidence="2 3" key="1">
    <citation type="submission" date="2016-08" db="EMBL/GenBank/DDBJ databases">
        <authorList>
            <person name="Seilhamer J.J."/>
        </authorList>
    </citation>
    <scope>NUCLEOTIDE SEQUENCE [LARGE SCALE GENOMIC DNA]</scope>
    <source>
        <strain evidence="2 3">VC14762</strain>
    </source>
</reference>
<protein>
    <submittedName>
        <fullName evidence="2">Uncharacterized protein</fullName>
    </submittedName>
</protein>
<gene>
    <name evidence="2" type="ORF">A8E72_28870</name>
</gene>
<evidence type="ECO:0000256" key="1">
    <source>
        <dbReference type="SAM" id="MobiDB-lite"/>
    </source>
</evidence>
<dbReference type="AlphaFoldDB" id="A0A1V2VX24"/>
<evidence type="ECO:0000313" key="2">
    <source>
        <dbReference type="EMBL" id="ONU78689.1"/>
    </source>
</evidence>
<organism evidence="2 3">
    <name type="scientific">Burkholderia cenocepacia</name>
    <dbReference type="NCBI Taxonomy" id="95486"/>
    <lineage>
        <taxon>Bacteria</taxon>
        <taxon>Pseudomonadati</taxon>
        <taxon>Pseudomonadota</taxon>
        <taxon>Betaproteobacteria</taxon>
        <taxon>Burkholderiales</taxon>
        <taxon>Burkholderiaceae</taxon>
        <taxon>Burkholderia</taxon>
        <taxon>Burkholderia cepacia complex</taxon>
    </lineage>
</organism>
<feature type="compositionally biased region" description="Low complexity" evidence="1">
    <location>
        <begin position="7"/>
        <end position="20"/>
    </location>
</feature>
<dbReference type="OrthoDB" id="9906841at2"/>
<proteinExistence type="predicted"/>
<feature type="region of interest" description="Disordered" evidence="1">
    <location>
        <begin position="1"/>
        <end position="21"/>
    </location>
</feature>
<evidence type="ECO:0000313" key="3">
    <source>
        <dbReference type="Proteomes" id="UP000188543"/>
    </source>
</evidence>
<accession>A0A1V2VX24</accession>
<dbReference type="EMBL" id="MUTJ01000088">
    <property type="protein sequence ID" value="ONU78689.1"/>
    <property type="molecule type" value="Genomic_DNA"/>
</dbReference>